<dbReference type="EMBL" id="AGUE01000214">
    <property type="protein sequence ID" value="EHK96975.1"/>
    <property type="molecule type" value="Genomic_DNA"/>
</dbReference>
<dbReference type="Proteomes" id="UP000005446">
    <property type="component" value="Unassembled WGS sequence"/>
</dbReference>
<evidence type="ECO:0000259" key="2">
    <source>
        <dbReference type="PROSITE" id="PS50097"/>
    </source>
</evidence>
<feature type="region of interest" description="Disordered" evidence="1">
    <location>
        <begin position="251"/>
        <end position="278"/>
    </location>
</feature>
<feature type="domain" description="BTB" evidence="2">
    <location>
        <begin position="60"/>
        <end position="128"/>
    </location>
</feature>
<evidence type="ECO:0000256" key="1">
    <source>
        <dbReference type="SAM" id="MobiDB-lite"/>
    </source>
</evidence>
<protein>
    <recommendedName>
        <fullName evidence="2">BTB domain-containing protein</fullName>
    </recommendedName>
</protein>
<sequence>MADEAGDAGEIVIGEEVVIEIDAPAAETAGDDVPLEEETMDLDPVPARRTYIDYLKSPIITLFVGQGDEQALLTAHEALLTTSPWFKDACEKFTEEVSERRIDLIDEDLDAVGCFLEYLYTNDYFPRKVPGSRDLEHDPATPDVDETGDQLLKHARVYTLAENLQLPKLKALASSKIHCVNSTAKGEIAYARYVYAHTAKDDTAIRAPVANFWATRSHTLRSEAEDEFRSMCLEFPQFGYDVLTRVLDEKLKREKNDKMHPSSSHTPGSSRKRPRANA</sequence>
<gene>
    <name evidence="3" type="ORF">M7I_7300</name>
</gene>
<dbReference type="PROSITE" id="PS50097">
    <property type="entry name" value="BTB"/>
    <property type="match status" value="1"/>
</dbReference>
<dbReference type="PANTHER" id="PTHR47843">
    <property type="entry name" value="BTB DOMAIN-CONTAINING PROTEIN-RELATED"/>
    <property type="match status" value="1"/>
</dbReference>
<keyword evidence="4" id="KW-1185">Reference proteome</keyword>
<proteinExistence type="predicted"/>
<dbReference type="PANTHER" id="PTHR47843:SF3">
    <property type="entry name" value="BTB DOMAIN-CONTAINING PROTEIN"/>
    <property type="match status" value="1"/>
</dbReference>
<feature type="compositionally biased region" description="Basic and acidic residues" evidence="1">
    <location>
        <begin position="251"/>
        <end position="260"/>
    </location>
</feature>
<dbReference type="CDD" id="cd18186">
    <property type="entry name" value="BTB_POZ_ZBTB_KLHL-like"/>
    <property type="match status" value="1"/>
</dbReference>
<dbReference type="OrthoDB" id="3926209at2759"/>
<evidence type="ECO:0000313" key="3">
    <source>
        <dbReference type="EMBL" id="EHK96975.1"/>
    </source>
</evidence>
<accession>H0EWX5</accession>
<comment type="caution">
    <text evidence="3">The sequence shown here is derived from an EMBL/GenBank/DDBJ whole genome shotgun (WGS) entry which is preliminary data.</text>
</comment>
<dbReference type="AlphaFoldDB" id="H0EWX5"/>
<dbReference type="Gene3D" id="3.30.710.10">
    <property type="entry name" value="Potassium Channel Kv1.1, Chain A"/>
    <property type="match status" value="1"/>
</dbReference>
<name>H0EWX5_GLAL7</name>
<evidence type="ECO:0000313" key="4">
    <source>
        <dbReference type="Proteomes" id="UP000005446"/>
    </source>
</evidence>
<dbReference type="HOGENOM" id="CLU_068952_0_0_1"/>
<dbReference type="InterPro" id="IPR000210">
    <property type="entry name" value="BTB/POZ_dom"/>
</dbReference>
<dbReference type="InParanoid" id="H0EWX5"/>
<reference evidence="3 4" key="1">
    <citation type="journal article" date="2012" name="Eukaryot. Cell">
        <title>Genome sequence of the fungus Glarea lozoyensis: the first genome sequence of a species from the Helotiaceae family.</title>
        <authorList>
            <person name="Youssar L."/>
            <person name="Gruening B.A."/>
            <person name="Erxleben A."/>
            <person name="Guenther S."/>
            <person name="Huettel W."/>
        </authorList>
    </citation>
    <scope>NUCLEOTIDE SEQUENCE [LARGE SCALE GENOMIC DNA]</scope>
    <source>
        <strain evidence="4">ATCC 74030 / MF5533</strain>
    </source>
</reference>
<dbReference type="InterPro" id="IPR011333">
    <property type="entry name" value="SKP1/BTB/POZ_sf"/>
</dbReference>
<dbReference type="SUPFAM" id="SSF54695">
    <property type="entry name" value="POZ domain"/>
    <property type="match status" value="1"/>
</dbReference>
<organism evidence="3 4">
    <name type="scientific">Glarea lozoyensis (strain ATCC 74030 / MF5533)</name>
    <dbReference type="NCBI Taxonomy" id="1104152"/>
    <lineage>
        <taxon>Eukaryota</taxon>
        <taxon>Fungi</taxon>
        <taxon>Dikarya</taxon>
        <taxon>Ascomycota</taxon>
        <taxon>Pezizomycotina</taxon>
        <taxon>Leotiomycetes</taxon>
        <taxon>Helotiales</taxon>
        <taxon>Helotiaceae</taxon>
        <taxon>Glarea</taxon>
    </lineage>
</organism>